<proteinExistence type="predicted"/>
<keyword evidence="3" id="KW-1185">Reference proteome</keyword>
<evidence type="ECO:0000313" key="3">
    <source>
        <dbReference type="Proteomes" id="UP000183376"/>
    </source>
</evidence>
<dbReference type="STRING" id="211114.SAMN04489726_5485"/>
<dbReference type="OrthoDB" id="161343at2"/>
<dbReference type="Proteomes" id="UP000183376">
    <property type="component" value="Chromosome I"/>
</dbReference>
<evidence type="ECO:0000259" key="1">
    <source>
        <dbReference type="Pfam" id="PF02441"/>
    </source>
</evidence>
<dbReference type="Pfam" id="PF02441">
    <property type="entry name" value="Flavoprotein"/>
    <property type="match status" value="1"/>
</dbReference>
<protein>
    <submittedName>
        <fullName evidence="2">Flavoprotein</fullName>
    </submittedName>
</protein>
<dbReference type="AlphaFoldDB" id="A0A1G9ZGS0"/>
<dbReference type="EMBL" id="LT629701">
    <property type="protein sequence ID" value="SDN20307.1"/>
    <property type="molecule type" value="Genomic_DNA"/>
</dbReference>
<dbReference type="InterPro" id="IPR003382">
    <property type="entry name" value="Flavoprotein"/>
</dbReference>
<dbReference type="InterPro" id="IPR036551">
    <property type="entry name" value="Flavin_trans-like"/>
</dbReference>
<evidence type="ECO:0000313" key="2">
    <source>
        <dbReference type="EMBL" id="SDN20307.1"/>
    </source>
</evidence>
<reference evidence="2 3" key="1">
    <citation type="submission" date="2016-10" db="EMBL/GenBank/DDBJ databases">
        <authorList>
            <person name="de Groot N.N."/>
        </authorList>
    </citation>
    <scope>NUCLEOTIDE SEQUENCE [LARGE SCALE GENOMIC DNA]</scope>
    <source>
        <strain evidence="2 3">DSM 44149</strain>
    </source>
</reference>
<gene>
    <name evidence="2" type="ORF">SAMN04489726_5485</name>
</gene>
<dbReference type="Gene3D" id="3.40.50.1950">
    <property type="entry name" value="Flavin prenyltransferase-like"/>
    <property type="match status" value="1"/>
</dbReference>
<dbReference type="SUPFAM" id="SSF52507">
    <property type="entry name" value="Homo-oligomeric flavin-containing Cys decarboxylases, HFCD"/>
    <property type="match status" value="1"/>
</dbReference>
<sequence length="170" mass="18135">MGDGCVTRVLGLMCSATFSVPEVRGRLVEPAVERGWTVAITLTPNAFTWFEAAGEVEPLRELTGLPVRGASRLPTEPRPHPVVDCYLWAPASANSIAKLALGLGDNQALTTVSEAIGSPTPVVVLPQVSEAHTRHPAWDGHIAALRAGGVELVPDMAWDLALERAERVTR</sequence>
<organism evidence="2 3">
    <name type="scientific">Allokutzneria albata</name>
    <name type="common">Kibdelosporangium albatum</name>
    <dbReference type="NCBI Taxonomy" id="211114"/>
    <lineage>
        <taxon>Bacteria</taxon>
        <taxon>Bacillati</taxon>
        <taxon>Actinomycetota</taxon>
        <taxon>Actinomycetes</taxon>
        <taxon>Pseudonocardiales</taxon>
        <taxon>Pseudonocardiaceae</taxon>
        <taxon>Allokutzneria</taxon>
    </lineage>
</organism>
<dbReference type="eggNOG" id="COG0452">
    <property type="taxonomic scope" value="Bacteria"/>
</dbReference>
<accession>A0A1G9ZGS0</accession>
<dbReference type="GO" id="GO:0003824">
    <property type="term" value="F:catalytic activity"/>
    <property type="evidence" value="ECO:0007669"/>
    <property type="project" value="InterPro"/>
</dbReference>
<name>A0A1G9ZGS0_ALLAB</name>
<feature type="domain" description="Flavoprotein" evidence="1">
    <location>
        <begin position="14"/>
        <end position="155"/>
    </location>
</feature>